<comment type="caution">
    <text evidence="2">The sequence shown here is derived from an EMBL/GenBank/DDBJ whole genome shotgun (WGS) entry which is preliminary data.</text>
</comment>
<evidence type="ECO:0000313" key="3">
    <source>
        <dbReference type="Proteomes" id="UP000717996"/>
    </source>
</evidence>
<dbReference type="AlphaFoldDB" id="A0A9P6XU17"/>
<evidence type="ECO:0000313" key="2">
    <source>
        <dbReference type="EMBL" id="KAG1532174.1"/>
    </source>
</evidence>
<gene>
    <name evidence="2" type="ORF">G6F51_013224</name>
</gene>
<dbReference type="EMBL" id="JAANIT010004859">
    <property type="protein sequence ID" value="KAG1532174.1"/>
    <property type="molecule type" value="Genomic_DNA"/>
</dbReference>
<organism evidence="2 3">
    <name type="scientific">Rhizopus oryzae</name>
    <name type="common">Mucormycosis agent</name>
    <name type="synonym">Rhizopus arrhizus var. delemar</name>
    <dbReference type="NCBI Taxonomy" id="64495"/>
    <lineage>
        <taxon>Eukaryota</taxon>
        <taxon>Fungi</taxon>
        <taxon>Fungi incertae sedis</taxon>
        <taxon>Mucoromycota</taxon>
        <taxon>Mucoromycotina</taxon>
        <taxon>Mucoromycetes</taxon>
        <taxon>Mucorales</taxon>
        <taxon>Mucorineae</taxon>
        <taxon>Rhizopodaceae</taxon>
        <taxon>Rhizopus</taxon>
    </lineage>
</organism>
<accession>A0A9P6XU17</accession>
<feature type="region of interest" description="Disordered" evidence="1">
    <location>
        <begin position="25"/>
        <end position="70"/>
    </location>
</feature>
<reference evidence="2" key="1">
    <citation type="journal article" date="2020" name="Microb. Genom.">
        <title>Genetic diversity of clinical and environmental Mucorales isolates obtained from an investigation of mucormycosis cases among solid organ transplant recipients.</title>
        <authorList>
            <person name="Nguyen M.H."/>
            <person name="Kaul D."/>
            <person name="Muto C."/>
            <person name="Cheng S.J."/>
            <person name="Richter R.A."/>
            <person name="Bruno V.M."/>
            <person name="Liu G."/>
            <person name="Beyhan S."/>
            <person name="Sundermann A.J."/>
            <person name="Mounaud S."/>
            <person name="Pasculle A.W."/>
            <person name="Nierman W.C."/>
            <person name="Driscoll E."/>
            <person name="Cumbie R."/>
            <person name="Clancy C.J."/>
            <person name="Dupont C.L."/>
        </authorList>
    </citation>
    <scope>NUCLEOTIDE SEQUENCE</scope>
    <source>
        <strain evidence="2">GL16</strain>
    </source>
</reference>
<evidence type="ECO:0000256" key="1">
    <source>
        <dbReference type="SAM" id="MobiDB-lite"/>
    </source>
</evidence>
<name>A0A9P6XU17_RHIOR</name>
<protein>
    <submittedName>
        <fullName evidence="2">Uncharacterized protein</fullName>
    </submittedName>
</protein>
<feature type="compositionally biased region" description="Low complexity" evidence="1">
    <location>
        <begin position="40"/>
        <end position="51"/>
    </location>
</feature>
<sequence length="82" mass="9048">MSTTISYCSTTLSTNLSLDIFSPEDEAMEPSDPLRSLRSPQTITQTIQPPTNSAETLKSADQGITGSTTQESRTMSMWYLHM</sequence>
<dbReference type="Proteomes" id="UP000717996">
    <property type="component" value="Unassembled WGS sequence"/>
</dbReference>
<proteinExistence type="predicted"/>